<dbReference type="InterPro" id="IPR013762">
    <property type="entry name" value="Integrase-like_cat_sf"/>
</dbReference>
<dbReference type="CDD" id="cd00397">
    <property type="entry name" value="DNA_BRE_C"/>
    <property type="match status" value="1"/>
</dbReference>
<protein>
    <submittedName>
        <fullName evidence="4">Site-specific integrase</fullName>
    </submittedName>
</protein>
<dbReference type="InterPro" id="IPR002104">
    <property type="entry name" value="Integrase_catalytic"/>
</dbReference>
<dbReference type="PROSITE" id="PS51898">
    <property type="entry name" value="TYR_RECOMBINASE"/>
    <property type="match status" value="1"/>
</dbReference>
<dbReference type="Proteomes" id="UP001595897">
    <property type="component" value="Unassembled WGS sequence"/>
</dbReference>
<dbReference type="EMBL" id="JBHSGU010000005">
    <property type="protein sequence ID" value="MFC4700800.1"/>
    <property type="molecule type" value="Genomic_DNA"/>
</dbReference>
<dbReference type="RefSeq" id="WP_382408667.1">
    <property type="nucleotide sequence ID" value="NZ_JBHSGU010000005.1"/>
</dbReference>
<dbReference type="PANTHER" id="PTHR30349">
    <property type="entry name" value="PHAGE INTEGRASE-RELATED"/>
    <property type="match status" value="1"/>
</dbReference>
<proteinExistence type="predicted"/>
<comment type="caution">
    <text evidence="4">The sequence shown here is derived from an EMBL/GenBank/DDBJ whole genome shotgun (WGS) entry which is preliminary data.</text>
</comment>
<evidence type="ECO:0000259" key="3">
    <source>
        <dbReference type="PROSITE" id="PS51898"/>
    </source>
</evidence>
<evidence type="ECO:0000256" key="2">
    <source>
        <dbReference type="ARBA" id="ARBA00023172"/>
    </source>
</evidence>
<reference evidence="5" key="1">
    <citation type="journal article" date="2019" name="Int. J. Syst. Evol. Microbiol.">
        <title>The Global Catalogue of Microorganisms (GCM) 10K type strain sequencing project: providing services to taxonomists for standard genome sequencing and annotation.</title>
        <authorList>
            <consortium name="The Broad Institute Genomics Platform"/>
            <consortium name="The Broad Institute Genome Sequencing Center for Infectious Disease"/>
            <person name="Wu L."/>
            <person name="Ma J."/>
        </authorList>
    </citation>
    <scope>NUCLEOTIDE SEQUENCE [LARGE SCALE GENOMIC DNA]</scope>
    <source>
        <strain evidence="5">KACC 12507</strain>
    </source>
</reference>
<dbReference type="SUPFAM" id="SSF56349">
    <property type="entry name" value="DNA breaking-rejoining enzymes"/>
    <property type="match status" value="1"/>
</dbReference>
<gene>
    <name evidence="4" type="ORF">ACFO4O_11570</name>
</gene>
<dbReference type="PANTHER" id="PTHR30349:SF64">
    <property type="entry name" value="PROPHAGE INTEGRASE INTD-RELATED"/>
    <property type="match status" value="1"/>
</dbReference>
<feature type="domain" description="Tyr recombinase" evidence="3">
    <location>
        <begin position="178"/>
        <end position="385"/>
    </location>
</feature>
<dbReference type="Gene3D" id="1.10.443.10">
    <property type="entry name" value="Intergrase catalytic core"/>
    <property type="match status" value="1"/>
</dbReference>
<organism evidence="4 5">
    <name type="scientific">Glaciecola siphonariae</name>
    <dbReference type="NCBI Taxonomy" id="521012"/>
    <lineage>
        <taxon>Bacteria</taxon>
        <taxon>Pseudomonadati</taxon>
        <taxon>Pseudomonadota</taxon>
        <taxon>Gammaproteobacteria</taxon>
        <taxon>Alteromonadales</taxon>
        <taxon>Alteromonadaceae</taxon>
        <taxon>Glaciecola</taxon>
    </lineage>
</organism>
<keyword evidence="5" id="KW-1185">Reference proteome</keyword>
<evidence type="ECO:0000256" key="1">
    <source>
        <dbReference type="ARBA" id="ARBA00022908"/>
    </source>
</evidence>
<dbReference type="InterPro" id="IPR011010">
    <property type="entry name" value="DNA_brk_join_enz"/>
</dbReference>
<name>A0ABV9LWY4_9ALTE</name>
<keyword evidence="1" id="KW-0229">DNA integration</keyword>
<dbReference type="InterPro" id="IPR050090">
    <property type="entry name" value="Tyrosine_recombinase_XerCD"/>
</dbReference>
<keyword evidence="2" id="KW-0233">DNA recombination</keyword>
<evidence type="ECO:0000313" key="4">
    <source>
        <dbReference type="EMBL" id="MFC4700800.1"/>
    </source>
</evidence>
<accession>A0ABV9LWY4</accession>
<sequence>MSKDFDVLVENKHVGHSKSKLTFKGFPTFYNKAGQYIRPINLWLNYLQNERCRKDISPAVRAIKRYWDYLEKYELKWDKFYATKSLNPTFRYRNDDLLLAVKNGTLNASTASLYIQLVINFYEWAAQQKLVKFSHSSKPFDYQIVQIPNRQMMRHVKSSFSVKSTDLRIKVPRRTMQQSINPLSQDEIKIYFCNLQEVNPEFRLHQLLQLNVGLRIKEACTFPLSTVIAPPYSSARFDISIGPFNGVATKFGTTRTVEISASLMKELYDYSVSERRYKKSLKAEDDDRSRLLLNREGKVFSVNTIHKHFYRVKKQIEQKNKCNFSHKPHDLRATYATYRLASLLDYLSESDALLLIMGWMGHKNESTVWKYIRFLRRNEINQEATCLLDKFLDEALNWKL</sequence>
<evidence type="ECO:0000313" key="5">
    <source>
        <dbReference type="Proteomes" id="UP001595897"/>
    </source>
</evidence>